<evidence type="ECO:0000313" key="3">
    <source>
        <dbReference type="Proteomes" id="UP000230750"/>
    </source>
</evidence>
<feature type="region of interest" description="Disordered" evidence="1">
    <location>
        <begin position="55"/>
        <end position="74"/>
    </location>
</feature>
<dbReference type="Proteomes" id="UP000230750">
    <property type="component" value="Unassembled WGS sequence"/>
</dbReference>
<proteinExistence type="predicted"/>
<gene>
    <name evidence="2" type="ORF">BSL78_13547</name>
</gene>
<sequence length="730" mass="82673">MNECSALIRDSYIERQLLEETNNDISWKEDQIIGENLQKSWLDVCSWIPSGAGQFRRHNNENKSSNQSKPHSKLGANLRTTTQAHAKRIQGANFRKGGQCIEFHFKHYNNPKKYIEQYRRFHTFGGPLERLSSREITTRERNREVNNTSRDFTEEQAGYLHFGQPFTPLKSCLQNGGMKRNSPDIELQLQLISRRPATTIQGHSLVNDRSDLKYHASFSGNTSLPSYCALTETAKSRRRTGNKGVSKVRGYESTGSSTQRHSADAILYASNISYRAPPHTAPTDTFRKSLEVHLPHGEKMLLKNNKLYSWEQSSFTDAIDSNYQQSMMGHSAIPRAPYMPGSLIKHLPPTFFAANQHHKSTDVLIDKPYRKTCLAKETRQGKTKQDNVTKQIDNAINCSTGVTVDCMDSDGSYTPMVEERRPQHTEIMLENFYKELLAAAHQLQRAQPGKQVLEKDRIPRPTSQTNSVASSWEPRLAESVLRIFKDDNTAKGPYVKGQPKSVSISQIIDHRIPIKTEDERTARLKHGRVYMDYPTGSEGQRSRVQRSPRQTHNYSGCSPVTEKEASPIAKIEHSNSKKVATTTILKLCSKHKEYVNKGERFSPKPANILSENMSLSKNNNITTSFTSKRQQECNSDGTDSTTKSKLGKEIAHHRRASKQQKNDFHKYVSSHSQAMFANSAPSLNSHGMQTYVKPSIKRNVSTEAGSKDQNEYSYNTVYHVRLGNPCDKSS</sequence>
<evidence type="ECO:0000313" key="2">
    <source>
        <dbReference type="EMBL" id="PIK49569.1"/>
    </source>
</evidence>
<feature type="region of interest" description="Disordered" evidence="1">
    <location>
        <begin position="531"/>
        <end position="561"/>
    </location>
</feature>
<evidence type="ECO:0000256" key="1">
    <source>
        <dbReference type="SAM" id="MobiDB-lite"/>
    </source>
</evidence>
<comment type="caution">
    <text evidence="2">The sequence shown here is derived from an EMBL/GenBank/DDBJ whole genome shotgun (WGS) entry which is preliminary data.</text>
</comment>
<name>A0A2G8KNH7_STIJA</name>
<dbReference type="AlphaFoldDB" id="A0A2G8KNH7"/>
<keyword evidence="3" id="KW-1185">Reference proteome</keyword>
<feature type="region of interest" description="Disordered" evidence="1">
    <location>
        <begin position="626"/>
        <end position="662"/>
    </location>
</feature>
<organism evidence="2 3">
    <name type="scientific">Stichopus japonicus</name>
    <name type="common">Sea cucumber</name>
    <dbReference type="NCBI Taxonomy" id="307972"/>
    <lineage>
        <taxon>Eukaryota</taxon>
        <taxon>Metazoa</taxon>
        <taxon>Echinodermata</taxon>
        <taxon>Eleutherozoa</taxon>
        <taxon>Echinozoa</taxon>
        <taxon>Holothuroidea</taxon>
        <taxon>Aspidochirotacea</taxon>
        <taxon>Aspidochirotida</taxon>
        <taxon>Stichopodidae</taxon>
        <taxon>Apostichopus</taxon>
    </lineage>
</organism>
<reference evidence="2 3" key="1">
    <citation type="journal article" date="2017" name="PLoS Biol.">
        <title>The sea cucumber genome provides insights into morphological evolution and visceral regeneration.</title>
        <authorList>
            <person name="Zhang X."/>
            <person name="Sun L."/>
            <person name="Yuan J."/>
            <person name="Sun Y."/>
            <person name="Gao Y."/>
            <person name="Zhang L."/>
            <person name="Li S."/>
            <person name="Dai H."/>
            <person name="Hamel J.F."/>
            <person name="Liu C."/>
            <person name="Yu Y."/>
            <person name="Liu S."/>
            <person name="Lin W."/>
            <person name="Guo K."/>
            <person name="Jin S."/>
            <person name="Xu P."/>
            <person name="Storey K.B."/>
            <person name="Huan P."/>
            <person name="Zhang T."/>
            <person name="Zhou Y."/>
            <person name="Zhang J."/>
            <person name="Lin C."/>
            <person name="Li X."/>
            <person name="Xing L."/>
            <person name="Huo D."/>
            <person name="Sun M."/>
            <person name="Wang L."/>
            <person name="Mercier A."/>
            <person name="Li F."/>
            <person name="Yang H."/>
            <person name="Xiang J."/>
        </authorList>
    </citation>
    <scope>NUCLEOTIDE SEQUENCE [LARGE SCALE GENOMIC DNA]</scope>
    <source>
        <strain evidence="2">Shaxun</strain>
        <tissue evidence="2">Muscle</tissue>
    </source>
</reference>
<feature type="region of interest" description="Disordered" evidence="1">
    <location>
        <begin position="238"/>
        <end position="257"/>
    </location>
</feature>
<protein>
    <submittedName>
        <fullName evidence="2">Uncharacterized protein</fullName>
    </submittedName>
</protein>
<dbReference type="OrthoDB" id="10072175at2759"/>
<accession>A0A2G8KNH7</accession>
<feature type="compositionally biased region" description="Polar residues" evidence="1">
    <location>
        <begin position="626"/>
        <end position="644"/>
    </location>
</feature>
<feature type="compositionally biased region" description="Polar residues" evidence="1">
    <location>
        <begin position="545"/>
        <end position="558"/>
    </location>
</feature>
<dbReference type="EMBL" id="MRZV01000459">
    <property type="protein sequence ID" value="PIK49569.1"/>
    <property type="molecule type" value="Genomic_DNA"/>
</dbReference>